<evidence type="ECO:0000256" key="7">
    <source>
        <dbReference type="PROSITE-ProRule" id="PRU01360"/>
    </source>
</evidence>
<dbReference type="InterPro" id="IPR039426">
    <property type="entry name" value="TonB-dep_rcpt-like"/>
</dbReference>
<dbReference type="InterPro" id="IPR037066">
    <property type="entry name" value="Plug_dom_sf"/>
</dbReference>
<evidence type="ECO:0000259" key="9">
    <source>
        <dbReference type="Pfam" id="PF07715"/>
    </source>
</evidence>
<dbReference type="SUPFAM" id="SSF56935">
    <property type="entry name" value="Porins"/>
    <property type="match status" value="1"/>
</dbReference>
<evidence type="ECO:0000256" key="3">
    <source>
        <dbReference type="ARBA" id="ARBA00022452"/>
    </source>
</evidence>
<keyword evidence="11" id="KW-1185">Reference proteome</keyword>
<feature type="signal peptide" evidence="8">
    <location>
        <begin position="1"/>
        <end position="22"/>
    </location>
</feature>
<evidence type="ECO:0000256" key="1">
    <source>
        <dbReference type="ARBA" id="ARBA00004571"/>
    </source>
</evidence>
<dbReference type="InterPro" id="IPR008969">
    <property type="entry name" value="CarboxyPept-like_regulatory"/>
</dbReference>
<dbReference type="NCBIfam" id="TIGR04057">
    <property type="entry name" value="SusC_RagA_signa"/>
    <property type="match status" value="1"/>
</dbReference>
<accession>A0A2S6IJE2</accession>
<comment type="similarity">
    <text evidence="7">Belongs to the TonB-dependent receptor family.</text>
</comment>
<dbReference type="RefSeq" id="WP_104515667.1">
    <property type="nucleotide sequence ID" value="NZ_MQVW01000020.1"/>
</dbReference>
<dbReference type="Pfam" id="PF07715">
    <property type="entry name" value="Plug"/>
    <property type="match status" value="1"/>
</dbReference>
<dbReference type="InterPro" id="IPR036942">
    <property type="entry name" value="Beta-barrel_TonB_sf"/>
</dbReference>
<keyword evidence="4 7" id="KW-0812">Transmembrane</keyword>
<evidence type="ECO:0000313" key="11">
    <source>
        <dbReference type="Proteomes" id="UP000239002"/>
    </source>
</evidence>
<organism evidence="10 11">
    <name type="scientific">Nonlabens xylanidelens</name>
    <dbReference type="NCBI Taxonomy" id="191564"/>
    <lineage>
        <taxon>Bacteria</taxon>
        <taxon>Pseudomonadati</taxon>
        <taxon>Bacteroidota</taxon>
        <taxon>Flavobacteriia</taxon>
        <taxon>Flavobacteriales</taxon>
        <taxon>Flavobacteriaceae</taxon>
        <taxon>Nonlabens</taxon>
    </lineage>
</organism>
<evidence type="ECO:0000256" key="5">
    <source>
        <dbReference type="ARBA" id="ARBA00023136"/>
    </source>
</evidence>
<dbReference type="Pfam" id="PF13715">
    <property type="entry name" value="CarbopepD_reg_2"/>
    <property type="match status" value="1"/>
</dbReference>
<keyword evidence="3 7" id="KW-1134">Transmembrane beta strand</keyword>
<dbReference type="Gene3D" id="2.60.40.1120">
    <property type="entry name" value="Carboxypeptidase-like, regulatory domain"/>
    <property type="match status" value="1"/>
</dbReference>
<keyword evidence="5 7" id="KW-0472">Membrane</keyword>
<dbReference type="Gene3D" id="2.170.130.10">
    <property type="entry name" value="TonB-dependent receptor, plug domain"/>
    <property type="match status" value="1"/>
</dbReference>
<comment type="caution">
    <text evidence="10">The sequence shown here is derived from an EMBL/GenBank/DDBJ whole genome shotgun (WGS) entry which is preliminary data.</text>
</comment>
<feature type="chain" id="PRO_5015441141" evidence="8">
    <location>
        <begin position="23"/>
        <end position="1018"/>
    </location>
</feature>
<sequence>MKTKLNGILTLLLALVVQVAFAQQTVTGKVTDADGGLLGAVVSVKGGSANATTDFDGNYTILAGPEDTLVFTYSGYETVSILVGNQTVINTTLQASLDTVVLIGYRNSTKPRSNIASTTVDSKDIVDRPNASVIQRLQGQVAGLTVQTNSGQPGANSLIQLRGISSINGNTEPLILVDGVPVDEDAFATFNPNDVENMTILKDAAATAIYGNRGANGVILITTKRGEYDSPLSISYSGTTSFTEFIDTDYNLYSSRGLLALENRRGAGFGNTLTEAEIAAYDIQTDWNDVFFRTGVNQSHNLSLSSGGKNSRQFTSINYTKQEGTLLATDLQRFNVRTNVSGKSDNERFTYNTTASLGYSQSNSQTETGNNRNTLFFFSSILGANRGLPYVDINEYTPDFLTGINAFTARNAPFVTFDNIQFNSNRDDELKLIVGGDFAYKLNDDFTLAYNIGADYGQTTGLRVIDPNSALARVRASFISPTAVEGAQTESFLRDFRFNSNLSLRFKRSYGDKDQHTVIANGYVEYVKGHYKDFLYQQTGLNPRTFSPGNNGGAFIGDTAADDNNVPFVTSNKASTGLFSYFGEFDYDYDDKYGFQATIRRDASSRFTADNAWGTFYSVAGRWNLHKEDFLAEVDWLNTLKLRASYGTTGNDRINEADGLGGYYGALNSTRTLFATGQSYNDQQTFVRNQIGNEDLRWETIKTVNIGIDFEMFDNRLRGAIDAYQRKTEDLFFARSTSLISGISQLDANLGDISNTGIELTASYDLLRANNKDEVNLRVYGNIAYNRNEADFIDLPDGLQDNSASGTVIQEGQRLNEYFVVPYVGVNPANGNLLYEDINGNLTESPTLDDRRLTGTSSVPDFFGGFGFNASYKNFFIETQFSYMTGLQRFDNNLFNYLNPAEIGQLQLSSDLDRAWTPDNRVTDIPSLDADNISPGVATDRFLIDSDFLRLRFLQVGYNFDQEILDRTFLKSARIYASGENLATWTGWLGSDPESQRTVEENRFPTPRIISVGLDLKF</sequence>
<proteinExistence type="inferred from homology"/>
<dbReference type="PROSITE" id="PS52016">
    <property type="entry name" value="TONB_DEPENDENT_REC_3"/>
    <property type="match status" value="1"/>
</dbReference>
<dbReference type="InterPro" id="IPR023997">
    <property type="entry name" value="TonB-dep_OMP_SusC/RagA_CS"/>
</dbReference>
<dbReference type="SUPFAM" id="SSF49464">
    <property type="entry name" value="Carboxypeptidase regulatory domain-like"/>
    <property type="match status" value="1"/>
</dbReference>
<name>A0A2S6IJE2_9FLAO</name>
<evidence type="ECO:0000256" key="8">
    <source>
        <dbReference type="SAM" id="SignalP"/>
    </source>
</evidence>
<gene>
    <name evidence="10" type="ORF">LY01_01979</name>
</gene>
<keyword evidence="8" id="KW-0732">Signal</keyword>
<dbReference type="AlphaFoldDB" id="A0A2S6IJE2"/>
<evidence type="ECO:0000313" key="10">
    <source>
        <dbReference type="EMBL" id="PPK94342.1"/>
    </source>
</evidence>
<protein>
    <submittedName>
        <fullName evidence="10">TonB-linked SusC/RagA family outer membrane protein</fullName>
    </submittedName>
</protein>
<dbReference type="InterPro" id="IPR012910">
    <property type="entry name" value="Plug_dom"/>
</dbReference>
<dbReference type="InterPro" id="IPR023996">
    <property type="entry name" value="TonB-dep_OMP_SusC/RagA"/>
</dbReference>
<reference evidence="10 11" key="1">
    <citation type="submission" date="2018-02" db="EMBL/GenBank/DDBJ databases">
        <title>Genomic Encyclopedia of Archaeal and Bacterial Type Strains, Phase II (KMG-II): from individual species to whole genera.</title>
        <authorList>
            <person name="Goeker M."/>
        </authorList>
    </citation>
    <scope>NUCLEOTIDE SEQUENCE [LARGE SCALE GENOMIC DNA]</scope>
    <source>
        <strain evidence="10 11">DSM 16809</strain>
    </source>
</reference>
<comment type="subcellular location">
    <subcellularLocation>
        <location evidence="1 7">Cell outer membrane</location>
        <topology evidence="1 7">Multi-pass membrane protein</topology>
    </subcellularLocation>
</comment>
<dbReference type="Gene3D" id="2.40.170.20">
    <property type="entry name" value="TonB-dependent receptor, beta-barrel domain"/>
    <property type="match status" value="1"/>
</dbReference>
<dbReference type="OrthoDB" id="9768177at2"/>
<dbReference type="GO" id="GO:0009279">
    <property type="term" value="C:cell outer membrane"/>
    <property type="evidence" value="ECO:0007669"/>
    <property type="project" value="UniProtKB-SubCell"/>
</dbReference>
<evidence type="ECO:0000256" key="6">
    <source>
        <dbReference type="ARBA" id="ARBA00023237"/>
    </source>
</evidence>
<evidence type="ECO:0000256" key="2">
    <source>
        <dbReference type="ARBA" id="ARBA00022448"/>
    </source>
</evidence>
<evidence type="ECO:0000256" key="4">
    <source>
        <dbReference type="ARBA" id="ARBA00022692"/>
    </source>
</evidence>
<keyword evidence="2 7" id="KW-0813">Transport</keyword>
<dbReference type="Proteomes" id="UP000239002">
    <property type="component" value="Unassembled WGS sequence"/>
</dbReference>
<dbReference type="NCBIfam" id="TIGR04056">
    <property type="entry name" value="OMP_RagA_SusC"/>
    <property type="match status" value="1"/>
</dbReference>
<dbReference type="EMBL" id="PTJE01000004">
    <property type="protein sequence ID" value="PPK94342.1"/>
    <property type="molecule type" value="Genomic_DNA"/>
</dbReference>
<keyword evidence="6 7" id="KW-0998">Cell outer membrane</keyword>
<feature type="domain" description="TonB-dependent receptor plug" evidence="9">
    <location>
        <begin position="115"/>
        <end position="218"/>
    </location>
</feature>